<evidence type="ECO:0000256" key="7">
    <source>
        <dbReference type="ARBA" id="ARBA00023136"/>
    </source>
</evidence>
<accession>A0A8K0NN05</accession>
<dbReference type="InterPro" id="IPR050495">
    <property type="entry name" value="ATG22/LtaA_families"/>
</dbReference>
<evidence type="ECO:0000313" key="9">
    <source>
        <dbReference type="EMBL" id="KAG7532250.1"/>
    </source>
</evidence>
<keyword evidence="4 8" id="KW-0812">Transmembrane</keyword>
<protein>
    <recommendedName>
        <fullName evidence="8">Autophagy-related protein</fullName>
    </recommendedName>
</protein>
<evidence type="ECO:0000256" key="4">
    <source>
        <dbReference type="ARBA" id="ARBA00022692"/>
    </source>
</evidence>
<dbReference type="SUPFAM" id="SSF103473">
    <property type="entry name" value="MFS general substrate transporter"/>
    <property type="match status" value="1"/>
</dbReference>
<dbReference type="AlphaFoldDB" id="A0A8K0NN05"/>
<evidence type="ECO:0000256" key="5">
    <source>
        <dbReference type="ARBA" id="ARBA00022989"/>
    </source>
</evidence>
<dbReference type="PANTHER" id="PTHR23519">
    <property type="entry name" value="AUTOPHAGY-RELATED PROTEIN 22"/>
    <property type="match status" value="1"/>
</dbReference>
<dbReference type="GO" id="GO:0006865">
    <property type="term" value="P:amino acid transport"/>
    <property type="evidence" value="ECO:0007669"/>
    <property type="project" value="UniProtKB-KW"/>
</dbReference>
<proteinExistence type="inferred from homology"/>
<dbReference type="PANTHER" id="PTHR23519:SF4">
    <property type="entry name" value="AUTOPHAGY-RELATED PROTEIN"/>
    <property type="match status" value="1"/>
</dbReference>
<dbReference type="EMBL" id="JABELV010000070">
    <property type="protein sequence ID" value="KAG7532250.1"/>
    <property type="molecule type" value="Genomic_DNA"/>
</dbReference>
<organism evidence="9 10">
    <name type="scientific">Filobasidium floriforme</name>
    <dbReference type="NCBI Taxonomy" id="5210"/>
    <lineage>
        <taxon>Eukaryota</taxon>
        <taxon>Fungi</taxon>
        <taxon>Dikarya</taxon>
        <taxon>Basidiomycota</taxon>
        <taxon>Agaricomycotina</taxon>
        <taxon>Tremellomycetes</taxon>
        <taxon>Filobasidiales</taxon>
        <taxon>Filobasidiaceae</taxon>
        <taxon>Filobasidium</taxon>
    </lineage>
</organism>
<evidence type="ECO:0000256" key="1">
    <source>
        <dbReference type="ARBA" id="ARBA00004128"/>
    </source>
</evidence>
<keyword evidence="8" id="KW-0926">Vacuole</keyword>
<feature type="transmembrane region" description="Helical" evidence="8">
    <location>
        <begin position="167"/>
        <end position="186"/>
    </location>
</feature>
<gene>
    <name evidence="9" type="ORF">FFLO_03718</name>
</gene>
<feature type="transmembrane region" description="Helical" evidence="8">
    <location>
        <begin position="192"/>
        <end position="212"/>
    </location>
</feature>
<feature type="transmembrane region" description="Helical" evidence="8">
    <location>
        <begin position="36"/>
        <end position="58"/>
    </location>
</feature>
<keyword evidence="5 8" id="KW-1133">Transmembrane helix</keyword>
<evidence type="ECO:0000256" key="8">
    <source>
        <dbReference type="RuleBase" id="RU363073"/>
    </source>
</evidence>
<name>A0A8K0NN05_9TREE</name>
<evidence type="ECO:0000313" key="10">
    <source>
        <dbReference type="Proteomes" id="UP000812966"/>
    </source>
</evidence>
<comment type="similarity">
    <text evidence="2 8">Belongs to the ATG22 family.</text>
</comment>
<keyword evidence="7 8" id="KW-0472">Membrane</keyword>
<dbReference type="GO" id="GO:0006914">
    <property type="term" value="P:autophagy"/>
    <property type="evidence" value="ECO:0007669"/>
    <property type="project" value="UniProtKB-KW"/>
</dbReference>
<comment type="caution">
    <text evidence="9">The sequence shown here is derived from an EMBL/GenBank/DDBJ whole genome shotgun (WGS) entry which is preliminary data.</text>
</comment>
<dbReference type="GO" id="GO:0005774">
    <property type="term" value="C:vacuolar membrane"/>
    <property type="evidence" value="ECO:0007669"/>
    <property type="project" value="UniProtKB-SubCell"/>
</dbReference>
<dbReference type="InterPro" id="IPR024671">
    <property type="entry name" value="Atg22-like"/>
</dbReference>
<keyword evidence="8" id="KW-0029">Amino-acid transport</keyword>
<keyword evidence="10" id="KW-1185">Reference proteome</keyword>
<sequence>MTQASYSLADGPAGAGQCKGDSAHCFLPFGSGERSVSSIFLLANGISFAIMTLGFTTFGGLQDYKTYNRWFLMGLTIVCWASCLGFLGVKDGSDWRAAMALYMIGYITYGATLVFYAAIFPRLARALPTERENRDKLRQGEITFEEFEKRSSMNRNMVSSISTAHSNWGYLLTLSLNLSILLPLASSNQVNNYVIALCTVYWIILGVPWFIFQKTRPGPDLPKGSNVVTVGWQQIIVAVKEIRKLPQTFIYLGGFFLLADGLNTTGTMVNIVQNNNIAFSFLDFTYLGLVQAGCSVLSLYAFWYIQKWFRLDTKVMFTVTNVFSCLIPLWGMIGMWTDKIGFHNRWEFYMYNAVFGLFQAPYYAYSQTMLSEILPPGFEGTFFSLFGLTNRASSIIGPNVLSAIISASGNNYTGFAFLFALCTAATLLLVIFVDVKKGRADALAYAERKRAEQYQSNDHIE</sequence>
<feature type="transmembrane region" description="Helical" evidence="8">
    <location>
        <begin position="284"/>
        <end position="303"/>
    </location>
</feature>
<comment type="function">
    <text evidence="8">Vacuolar effluxer which mediate the efflux of amino acids resulting from autophagic degradation. The release of autophagic amino acids allows the maintenance of protein synthesis and viability during nitrogen starvation.</text>
</comment>
<feature type="transmembrane region" description="Helical" evidence="8">
    <location>
        <begin position="412"/>
        <end position="433"/>
    </location>
</feature>
<comment type="caution">
    <text evidence="8">Lacks conserved residue(s) required for the propagation of feature annotation.</text>
</comment>
<dbReference type="InterPro" id="IPR036259">
    <property type="entry name" value="MFS_trans_sf"/>
</dbReference>
<reference evidence="9" key="1">
    <citation type="submission" date="2020-04" db="EMBL/GenBank/DDBJ databases">
        <title>Analysis of mating type loci in Filobasidium floriforme.</title>
        <authorList>
            <person name="Nowrousian M."/>
        </authorList>
    </citation>
    <scope>NUCLEOTIDE SEQUENCE</scope>
    <source>
        <strain evidence="9">CBS 6242</strain>
    </source>
</reference>
<keyword evidence="3 8" id="KW-0813">Transport</keyword>
<feature type="transmembrane region" description="Helical" evidence="8">
    <location>
        <begin position="70"/>
        <end position="89"/>
    </location>
</feature>
<dbReference type="Pfam" id="PF11700">
    <property type="entry name" value="ATG22"/>
    <property type="match status" value="1"/>
</dbReference>
<evidence type="ECO:0000256" key="6">
    <source>
        <dbReference type="ARBA" id="ARBA00023006"/>
    </source>
</evidence>
<comment type="subcellular location">
    <subcellularLocation>
        <location evidence="1 8">Vacuole membrane</location>
        <topology evidence="1 8">Multi-pass membrane protein</topology>
    </subcellularLocation>
</comment>
<dbReference type="Gene3D" id="1.20.1250.20">
    <property type="entry name" value="MFS general substrate transporter like domains"/>
    <property type="match status" value="1"/>
</dbReference>
<feature type="transmembrane region" description="Helical" evidence="8">
    <location>
        <begin position="315"/>
        <end position="336"/>
    </location>
</feature>
<feature type="transmembrane region" description="Helical" evidence="8">
    <location>
        <begin position="249"/>
        <end position="272"/>
    </location>
</feature>
<evidence type="ECO:0000256" key="2">
    <source>
        <dbReference type="ARBA" id="ARBA00006978"/>
    </source>
</evidence>
<feature type="transmembrane region" description="Helical" evidence="8">
    <location>
        <begin position="101"/>
        <end position="124"/>
    </location>
</feature>
<keyword evidence="6 8" id="KW-0072">Autophagy</keyword>
<dbReference type="Proteomes" id="UP000812966">
    <property type="component" value="Unassembled WGS sequence"/>
</dbReference>
<evidence type="ECO:0000256" key="3">
    <source>
        <dbReference type="ARBA" id="ARBA00022448"/>
    </source>
</evidence>